<evidence type="ECO:0000256" key="1">
    <source>
        <dbReference type="SAM" id="MobiDB-lite"/>
    </source>
</evidence>
<comment type="caution">
    <text evidence="3">The sequence shown here is derived from an EMBL/GenBank/DDBJ whole genome shotgun (WGS) entry which is preliminary data.</text>
</comment>
<feature type="region of interest" description="Disordered" evidence="1">
    <location>
        <begin position="30"/>
        <end position="95"/>
    </location>
</feature>
<dbReference type="EMBL" id="JACKZP010000170">
    <property type="protein sequence ID" value="MBC1305186.1"/>
    <property type="molecule type" value="Genomic_DNA"/>
</dbReference>
<keyword evidence="2" id="KW-0732">Signal</keyword>
<evidence type="ECO:0000313" key="4">
    <source>
        <dbReference type="Proteomes" id="UP000570851"/>
    </source>
</evidence>
<dbReference type="GeneID" id="62347921"/>
<proteinExistence type="predicted"/>
<organism evidence="3 4">
    <name type="scientific">Trichormus variabilis N2B</name>
    <dbReference type="NCBI Taxonomy" id="2681315"/>
    <lineage>
        <taxon>Bacteria</taxon>
        <taxon>Bacillati</taxon>
        <taxon>Cyanobacteriota</taxon>
        <taxon>Cyanophyceae</taxon>
        <taxon>Nostocales</taxon>
        <taxon>Nostocaceae</taxon>
        <taxon>Trichormus</taxon>
    </lineage>
</organism>
<feature type="compositionally biased region" description="Gly residues" evidence="1">
    <location>
        <begin position="32"/>
        <end position="80"/>
    </location>
</feature>
<name>A0ABR6SG70_ANAVA</name>
<evidence type="ECO:0000256" key="2">
    <source>
        <dbReference type="SAM" id="SignalP"/>
    </source>
</evidence>
<accession>A0ABR6SG70</accession>
<keyword evidence="4" id="KW-1185">Reference proteome</keyword>
<dbReference type="RefSeq" id="WP_011319231.1">
    <property type="nucleotide sequence ID" value="NZ_JACKZP010000170.1"/>
</dbReference>
<evidence type="ECO:0000313" key="3">
    <source>
        <dbReference type="EMBL" id="MBC1305186.1"/>
    </source>
</evidence>
<reference evidence="3 4" key="1">
    <citation type="submission" date="2019-11" db="EMBL/GenBank/DDBJ databases">
        <title>Comparison of genomes from free-living endosymbiotic cyanobacteria isolated from Azolla.</title>
        <authorList>
            <person name="Thiel T."/>
            <person name="Pratte B."/>
        </authorList>
    </citation>
    <scope>NUCLEOTIDE SEQUENCE [LARGE SCALE GENOMIC DNA]</scope>
    <source>
        <strain evidence="3 4">N2B</strain>
    </source>
</reference>
<gene>
    <name evidence="3" type="ORF">GNE12_25075</name>
</gene>
<sequence>MKRKFSCISVSALLVTGILSASIVAPAYAKAGGQGQGQTSGGQGQGQTSGGQGQGQTSGGQGQGQTSGGQGQGQTSGGQGQTSSGQGQTSGGQTSSAICSICTLKNYLSVLKN</sequence>
<feature type="compositionally biased region" description="Low complexity" evidence="1">
    <location>
        <begin position="81"/>
        <end position="95"/>
    </location>
</feature>
<feature type="signal peptide" evidence="2">
    <location>
        <begin position="1"/>
        <end position="29"/>
    </location>
</feature>
<dbReference type="Proteomes" id="UP000570851">
    <property type="component" value="Unassembled WGS sequence"/>
</dbReference>
<protein>
    <submittedName>
        <fullName evidence="3">Uncharacterized protein</fullName>
    </submittedName>
</protein>
<feature type="chain" id="PRO_5046032469" evidence="2">
    <location>
        <begin position="30"/>
        <end position="113"/>
    </location>
</feature>